<dbReference type="PANTHER" id="PTHR44591:SF3">
    <property type="entry name" value="RESPONSE REGULATORY DOMAIN-CONTAINING PROTEIN"/>
    <property type="match status" value="1"/>
</dbReference>
<sequence>MSHEDIRVVLVDDDVDTCETLSSLLQFDGYSVRVARTAQDAITAVNEYQPVCALLDLGLPDLDGCELSKRLRAAHGSDLVLIAVTGRSGDKEHNEAMAAGVDHVLCKPLSQESLRRFFPPRT</sequence>
<reference evidence="4 5" key="1">
    <citation type="submission" date="2024-08" db="EMBL/GenBank/DDBJ databases">
        <authorList>
            <person name="Lu H."/>
        </authorList>
    </citation>
    <scope>NUCLEOTIDE SEQUENCE [LARGE SCALE GENOMIC DNA]</scope>
    <source>
        <strain evidence="4 5">LYH14W</strain>
    </source>
</reference>
<evidence type="ECO:0000313" key="4">
    <source>
        <dbReference type="EMBL" id="MFG6433856.1"/>
    </source>
</evidence>
<dbReference type="InterPro" id="IPR011006">
    <property type="entry name" value="CheY-like_superfamily"/>
</dbReference>
<dbReference type="SMART" id="SM00448">
    <property type="entry name" value="REC"/>
    <property type="match status" value="1"/>
</dbReference>
<protein>
    <submittedName>
        <fullName evidence="4">Response regulator</fullName>
    </submittedName>
</protein>
<feature type="domain" description="Response regulatory" evidence="3">
    <location>
        <begin position="7"/>
        <end position="122"/>
    </location>
</feature>
<dbReference type="PANTHER" id="PTHR44591">
    <property type="entry name" value="STRESS RESPONSE REGULATOR PROTEIN 1"/>
    <property type="match status" value="1"/>
</dbReference>
<dbReference type="InterPro" id="IPR001789">
    <property type="entry name" value="Sig_transdc_resp-reg_receiver"/>
</dbReference>
<dbReference type="RefSeq" id="WP_394484971.1">
    <property type="nucleotide sequence ID" value="NZ_JBIGHV010000017.1"/>
</dbReference>
<dbReference type="EMBL" id="JBIGHV010000017">
    <property type="protein sequence ID" value="MFG6433856.1"/>
    <property type="molecule type" value="Genomic_DNA"/>
</dbReference>
<evidence type="ECO:0000256" key="1">
    <source>
        <dbReference type="ARBA" id="ARBA00022553"/>
    </source>
</evidence>
<evidence type="ECO:0000313" key="5">
    <source>
        <dbReference type="Proteomes" id="UP001606210"/>
    </source>
</evidence>
<dbReference type="Pfam" id="PF00072">
    <property type="entry name" value="Response_reg"/>
    <property type="match status" value="1"/>
</dbReference>
<dbReference type="PROSITE" id="PS50110">
    <property type="entry name" value="RESPONSE_REGULATORY"/>
    <property type="match status" value="1"/>
</dbReference>
<keyword evidence="1 2" id="KW-0597">Phosphoprotein</keyword>
<gene>
    <name evidence="4" type="ORF">ACG00Y_28400</name>
</gene>
<feature type="modified residue" description="4-aspartylphosphate" evidence="2">
    <location>
        <position position="56"/>
    </location>
</feature>
<dbReference type="Proteomes" id="UP001606210">
    <property type="component" value="Unassembled WGS sequence"/>
</dbReference>
<proteinExistence type="predicted"/>
<evidence type="ECO:0000259" key="3">
    <source>
        <dbReference type="PROSITE" id="PS50110"/>
    </source>
</evidence>
<organism evidence="4 5">
    <name type="scientific">Pelomonas parva</name>
    <dbReference type="NCBI Taxonomy" id="3299032"/>
    <lineage>
        <taxon>Bacteria</taxon>
        <taxon>Pseudomonadati</taxon>
        <taxon>Pseudomonadota</taxon>
        <taxon>Betaproteobacteria</taxon>
        <taxon>Burkholderiales</taxon>
        <taxon>Sphaerotilaceae</taxon>
        <taxon>Roseateles</taxon>
    </lineage>
</organism>
<dbReference type="SUPFAM" id="SSF52172">
    <property type="entry name" value="CheY-like"/>
    <property type="match status" value="1"/>
</dbReference>
<name>A0ABW7FBJ2_9BURK</name>
<keyword evidence="5" id="KW-1185">Reference proteome</keyword>
<dbReference type="Gene3D" id="3.40.50.2300">
    <property type="match status" value="1"/>
</dbReference>
<comment type="caution">
    <text evidence="4">The sequence shown here is derived from an EMBL/GenBank/DDBJ whole genome shotgun (WGS) entry which is preliminary data.</text>
</comment>
<dbReference type="InterPro" id="IPR050595">
    <property type="entry name" value="Bact_response_regulator"/>
</dbReference>
<accession>A0ABW7FBJ2</accession>
<evidence type="ECO:0000256" key="2">
    <source>
        <dbReference type="PROSITE-ProRule" id="PRU00169"/>
    </source>
</evidence>